<reference evidence="1 2" key="1">
    <citation type="journal article" date="2019" name="Int. J. Syst. Evol. Microbiol.">
        <title>The Global Catalogue of Microorganisms (GCM) 10K type strain sequencing project: providing services to taxonomists for standard genome sequencing and annotation.</title>
        <authorList>
            <consortium name="The Broad Institute Genomics Platform"/>
            <consortium name="The Broad Institute Genome Sequencing Center for Infectious Disease"/>
            <person name="Wu L."/>
            <person name="Ma J."/>
        </authorList>
    </citation>
    <scope>NUCLEOTIDE SEQUENCE [LARGE SCALE GENOMIC DNA]</scope>
    <source>
        <strain evidence="1 2">JCM 6242</strain>
    </source>
</reference>
<accession>A0ABN3WDN9</accession>
<gene>
    <name evidence="1" type="ORF">GCM10010517_78130</name>
</gene>
<comment type="caution">
    <text evidence="1">The sequence shown here is derived from an EMBL/GenBank/DDBJ whole genome shotgun (WGS) entry which is preliminary data.</text>
</comment>
<evidence type="ECO:0000313" key="2">
    <source>
        <dbReference type="Proteomes" id="UP001500831"/>
    </source>
</evidence>
<evidence type="ECO:0000313" key="1">
    <source>
        <dbReference type="EMBL" id="GAA2911606.1"/>
    </source>
</evidence>
<organism evidence="1 2">
    <name type="scientific">Streptosporangium fragile</name>
    <dbReference type="NCBI Taxonomy" id="46186"/>
    <lineage>
        <taxon>Bacteria</taxon>
        <taxon>Bacillati</taxon>
        <taxon>Actinomycetota</taxon>
        <taxon>Actinomycetes</taxon>
        <taxon>Streptosporangiales</taxon>
        <taxon>Streptosporangiaceae</taxon>
        <taxon>Streptosporangium</taxon>
    </lineage>
</organism>
<keyword evidence="2" id="KW-1185">Reference proteome</keyword>
<protein>
    <recommendedName>
        <fullName evidence="3">Prenyltransferase</fullName>
    </recommendedName>
</protein>
<dbReference type="RefSeq" id="WP_344981974.1">
    <property type="nucleotide sequence ID" value="NZ_BAAAVI010000112.1"/>
</dbReference>
<evidence type="ECO:0008006" key="3">
    <source>
        <dbReference type="Google" id="ProtNLM"/>
    </source>
</evidence>
<name>A0ABN3WDN9_9ACTN</name>
<proteinExistence type="predicted"/>
<dbReference type="EMBL" id="BAAAVI010000112">
    <property type="protein sequence ID" value="GAA2911606.1"/>
    <property type="molecule type" value="Genomic_DNA"/>
</dbReference>
<dbReference type="Proteomes" id="UP001500831">
    <property type="component" value="Unassembled WGS sequence"/>
</dbReference>
<sequence length="154" mass="15179">MAACRTLDVLLGAGPDVRAAAPMALAVGAHTYGISVLGRAEVTGAAPETAGRALTATATAATLASLACLRGGTPGRAAASALIAAYLTTSGRAQAALRVDPAPDRVRQAVRMSILGLIPLQAAAVAGRGRLAEAGALLGALPLGRWLSARMATS</sequence>